<dbReference type="Proteomes" id="UP000822688">
    <property type="component" value="Chromosome V"/>
</dbReference>
<evidence type="ECO:0000313" key="2">
    <source>
        <dbReference type="Proteomes" id="UP000822688"/>
    </source>
</evidence>
<keyword evidence="2" id="KW-1185">Reference proteome</keyword>
<sequence>MVLRSFGASSRADGRRGMLGKSCDLRSTLKRDRRMAPLVLPADQCNSKVDESAKQLLKFSVQGWVESLLTGVAAGDLLVKQVAIRTPFPEVLVGRSRGWQLGAASVINACLRPTLRMVIQLWFLAPVISAAGAGY</sequence>
<dbReference type="EMBL" id="CM026426">
    <property type="protein sequence ID" value="KAG0572101.1"/>
    <property type="molecule type" value="Genomic_DNA"/>
</dbReference>
<name>A0A8T0HMQ6_CERPU</name>
<accession>A0A8T0HMQ6</accession>
<comment type="caution">
    <text evidence="1">The sequence shown here is derived from an EMBL/GenBank/DDBJ whole genome shotgun (WGS) entry which is preliminary data.</text>
</comment>
<dbReference type="AlphaFoldDB" id="A0A8T0HMQ6"/>
<gene>
    <name evidence="1" type="ORF">KC19_VG068500</name>
</gene>
<protein>
    <submittedName>
        <fullName evidence="1">Uncharacterized protein</fullName>
    </submittedName>
</protein>
<organism evidence="1 2">
    <name type="scientific">Ceratodon purpureus</name>
    <name type="common">Fire moss</name>
    <name type="synonym">Dicranum purpureum</name>
    <dbReference type="NCBI Taxonomy" id="3225"/>
    <lineage>
        <taxon>Eukaryota</taxon>
        <taxon>Viridiplantae</taxon>
        <taxon>Streptophyta</taxon>
        <taxon>Embryophyta</taxon>
        <taxon>Bryophyta</taxon>
        <taxon>Bryophytina</taxon>
        <taxon>Bryopsida</taxon>
        <taxon>Dicranidae</taxon>
        <taxon>Pseudoditrichales</taxon>
        <taxon>Ditrichaceae</taxon>
        <taxon>Ceratodon</taxon>
    </lineage>
</organism>
<reference evidence="1" key="1">
    <citation type="submission" date="2020-06" db="EMBL/GenBank/DDBJ databases">
        <title>WGS assembly of Ceratodon purpureus strain R40.</title>
        <authorList>
            <person name="Carey S.B."/>
            <person name="Jenkins J."/>
            <person name="Shu S."/>
            <person name="Lovell J.T."/>
            <person name="Sreedasyam A."/>
            <person name="Maumus F."/>
            <person name="Tiley G.P."/>
            <person name="Fernandez-Pozo N."/>
            <person name="Barry K."/>
            <person name="Chen C."/>
            <person name="Wang M."/>
            <person name="Lipzen A."/>
            <person name="Daum C."/>
            <person name="Saski C.A."/>
            <person name="Payton A.C."/>
            <person name="Mcbreen J.C."/>
            <person name="Conrad R.E."/>
            <person name="Kollar L.M."/>
            <person name="Olsson S."/>
            <person name="Huttunen S."/>
            <person name="Landis J.B."/>
            <person name="Wickett N.J."/>
            <person name="Johnson M.G."/>
            <person name="Rensing S.A."/>
            <person name="Grimwood J."/>
            <person name="Schmutz J."/>
            <person name="Mcdaniel S.F."/>
        </authorList>
    </citation>
    <scope>NUCLEOTIDE SEQUENCE</scope>
    <source>
        <strain evidence="1">R40</strain>
    </source>
</reference>
<evidence type="ECO:0000313" key="1">
    <source>
        <dbReference type="EMBL" id="KAG0572101.1"/>
    </source>
</evidence>
<proteinExistence type="predicted"/>